<dbReference type="eggNOG" id="COG4641">
    <property type="taxonomic scope" value="Bacteria"/>
</dbReference>
<reference evidence="2 3" key="2">
    <citation type="journal article" date="2011" name="J. Bacteriol.">
        <title>Complete genome sequence of strain HTCC2503T of Parvularcula bermudensis, the type species of the order "Parvularculales" in the class Alphaproteobacteria.</title>
        <authorList>
            <person name="Oh H.M."/>
            <person name="Kang I."/>
            <person name="Vergin K.L."/>
            <person name="Kang D."/>
            <person name="Rhee K.H."/>
            <person name="Giovannoni S.J."/>
            <person name="Cho J.C."/>
        </authorList>
    </citation>
    <scope>NUCLEOTIDE SEQUENCE [LARGE SCALE GENOMIC DNA]</scope>
    <source>
        <strain evidence="3">ATCC BAA-594 / HTCC2503 / KCTC 12087</strain>
    </source>
</reference>
<dbReference type="STRING" id="314260.PB2503_11294"/>
<dbReference type="Proteomes" id="UP000001302">
    <property type="component" value="Chromosome"/>
</dbReference>
<reference evidence="3" key="1">
    <citation type="submission" date="2010-08" db="EMBL/GenBank/DDBJ databases">
        <title>Genome sequence of Parvularcula bermudensis HTCC2503.</title>
        <authorList>
            <person name="Kang D.-M."/>
            <person name="Oh H.-M."/>
            <person name="Cho J.-C."/>
        </authorList>
    </citation>
    <scope>NUCLEOTIDE SEQUENCE [LARGE SCALE GENOMIC DNA]</scope>
    <source>
        <strain evidence="3">ATCC BAA-594 / HTCC2503 / KCTC 12087</strain>
    </source>
</reference>
<dbReference type="AlphaFoldDB" id="E0TC48"/>
<evidence type="ECO:0000259" key="1">
    <source>
        <dbReference type="Pfam" id="PF13524"/>
    </source>
</evidence>
<dbReference type="RefSeq" id="WP_013301280.1">
    <property type="nucleotide sequence ID" value="NC_014414.1"/>
</dbReference>
<keyword evidence="3" id="KW-1185">Reference proteome</keyword>
<proteinExistence type="predicted"/>
<evidence type="ECO:0000313" key="3">
    <source>
        <dbReference type="Proteomes" id="UP000001302"/>
    </source>
</evidence>
<dbReference type="SUPFAM" id="SSF53756">
    <property type="entry name" value="UDP-Glycosyltransferase/glycogen phosphorylase"/>
    <property type="match status" value="1"/>
</dbReference>
<name>E0TC48_PARBH</name>
<dbReference type="Pfam" id="PF13524">
    <property type="entry name" value="Glyco_trans_1_2"/>
    <property type="match status" value="1"/>
</dbReference>
<accession>E0TC48</accession>
<dbReference type="InterPro" id="IPR055259">
    <property type="entry name" value="YkvP/CgeB_Glyco_trans-like"/>
</dbReference>
<evidence type="ECO:0000313" key="2">
    <source>
        <dbReference type="EMBL" id="ADM10306.1"/>
    </source>
</evidence>
<dbReference type="HOGENOM" id="CLU_067339_0_0_5"/>
<dbReference type="OrthoDB" id="110463at2"/>
<dbReference type="KEGG" id="pbr:PB2503_11294"/>
<gene>
    <name evidence="2" type="ordered locus">PB2503_11294</name>
</gene>
<sequence length="371" mass="41454">MSPDQEDMSPLRILAVSRTHSGANDYAFVRAFRRAGHSVETVNPAEYIPGGWNSLVLRAVRRVLEQTMVETFNRAILAAAENTRPHLLFVFKGQWVRAETLDKLRGMGIVTINFYPDTGFRNHGRYLPDAIARYDWVFTTKSFGVDDLRENYGMPRSSYIDHGFDPEVHRPHVLSPEEERRYGCDVVFVGSRTPKKEGDLAHLIAHRPDLHYRIWGGCRWSFPIPPGARVDFGGILWGAEYAKALRGGKVALALLYEGDPGAPAPDNVTARTFEIPAAGGVMLHERTSVVADLFNENVEAVFFDDRDDLVAKVSGLIDAEATREAIATAGRQKVVDAAYSVDHRVAHILDTYRQCAADLSSESRRRREGSD</sequence>
<feature type="domain" description="Spore protein YkvP/CgeB glycosyl transferase-like" evidence="1">
    <location>
        <begin position="202"/>
        <end position="350"/>
    </location>
</feature>
<protein>
    <recommendedName>
        <fullName evidence="1">Spore protein YkvP/CgeB glycosyl transferase-like domain-containing protein</fullName>
    </recommendedName>
</protein>
<dbReference type="EMBL" id="CP002156">
    <property type="protein sequence ID" value="ADM10306.1"/>
    <property type="molecule type" value="Genomic_DNA"/>
</dbReference>
<organism evidence="2 3">
    <name type="scientific">Parvularcula bermudensis (strain ATCC BAA-594 / HTCC2503 / KCTC 12087)</name>
    <dbReference type="NCBI Taxonomy" id="314260"/>
    <lineage>
        <taxon>Bacteria</taxon>
        <taxon>Pseudomonadati</taxon>
        <taxon>Pseudomonadota</taxon>
        <taxon>Alphaproteobacteria</taxon>
        <taxon>Parvularculales</taxon>
        <taxon>Parvularculaceae</taxon>
        <taxon>Parvularcula</taxon>
    </lineage>
</organism>